<dbReference type="Proteomes" id="UP000031057">
    <property type="component" value="Unassembled WGS sequence"/>
</dbReference>
<dbReference type="EMBL" id="JTDI01000010">
    <property type="protein sequence ID" value="KHK89026.1"/>
    <property type="molecule type" value="Genomic_DNA"/>
</dbReference>
<protein>
    <submittedName>
        <fullName evidence="1">Uncharacterized protein</fullName>
    </submittedName>
</protein>
<evidence type="ECO:0000313" key="1">
    <source>
        <dbReference type="EMBL" id="KHK89026.1"/>
    </source>
</evidence>
<proteinExistence type="predicted"/>
<accession>A0A0B1ZIJ5</accession>
<sequence length="63" mass="7236">MARYLARIKHERAERRRKIMIAAVTFLAVFTAGMVLTHRKSASVQVILDCVSSSECPYFDSFR</sequence>
<reference evidence="1 2" key="1">
    <citation type="submission" date="2014-10" db="EMBL/GenBank/DDBJ databases">
        <title>Genome sequence of Novosphingobium malaysiense MUSC 273(T).</title>
        <authorList>
            <person name="Lee L.-H."/>
        </authorList>
    </citation>
    <scope>NUCLEOTIDE SEQUENCE [LARGE SCALE GENOMIC DNA]</scope>
    <source>
        <strain evidence="1 2">MUSC 273</strain>
    </source>
</reference>
<evidence type="ECO:0000313" key="2">
    <source>
        <dbReference type="Proteomes" id="UP000031057"/>
    </source>
</evidence>
<organism evidence="1 2">
    <name type="scientific">Novosphingobium malaysiense</name>
    <dbReference type="NCBI Taxonomy" id="1348853"/>
    <lineage>
        <taxon>Bacteria</taxon>
        <taxon>Pseudomonadati</taxon>
        <taxon>Pseudomonadota</taxon>
        <taxon>Alphaproteobacteria</taxon>
        <taxon>Sphingomonadales</taxon>
        <taxon>Sphingomonadaceae</taxon>
        <taxon>Novosphingobium</taxon>
    </lineage>
</organism>
<name>A0A0B1ZIJ5_9SPHN</name>
<comment type="caution">
    <text evidence="1">The sequence shown here is derived from an EMBL/GenBank/DDBJ whole genome shotgun (WGS) entry which is preliminary data.</text>
</comment>
<keyword evidence="2" id="KW-1185">Reference proteome</keyword>
<dbReference type="AlphaFoldDB" id="A0A0B1ZIJ5"/>
<gene>
    <name evidence="1" type="ORF">LK12_22680</name>
</gene>